<evidence type="ECO:0000313" key="8">
    <source>
        <dbReference type="Proteomes" id="UP000190389"/>
    </source>
</evidence>
<dbReference type="InterPro" id="IPR013563">
    <property type="entry name" value="Oligopep_ABC_C"/>
</dbReference>
<dbReference type="InterPro" id="IPR003593">
    <property type="entry name" value="AAA+_ATPase"/>
</dbReference>
<dbReference type="GO" id="GO:0015833">
    <property type="term" value="P:peptide transport"/>
    <property type="evidence" value="ECO:0007669"/>
    <property type="project" value="InterPro"/>
</dbReference>
<keyword evidence="5" id="KW-0175">Coiled coil</keyword>
<dbReference type="STRING" id="171291.SAMN02745154_00351"/>
<dbReference type="PROSITE" id="PS50893">
    <property type="entry name" value="ABC_TRANSPORTER_2"/>
    <property type="match status" value="1"/>
</dbReference>
<dbReference type="GO" id="GO:0055085">
    <property type="term" value="P:transmembrane transport"/>
    <property type="evidence" value="ECO:0007669"/>
    <property type="project" value="UniProtKB-ARBA"/>
</dbReference>
<evidence type="ECO:0000256" key="5">
    <source>
        <dbReference type="SAM" id="Coils"/>
    </source>
</evidence>
<name>A0A1T4L709_9BACT</name>
<dbReference type="EMBL" id="FUXF01000009">
    <property type="protein sequence ID" value="SJZ50489.1"/>
    <property type="molecule type" value="Genomic_DNA"/>
</dbReference>
<evidence type="ECO:0000256" key="4">
    <source>
        <dbReference type="ARBA" id="ARBA00022840"/>
    </source>
</evidence>
<dbReference type="Proteomes" id="UP000190389">
    <property type="component" value="Unassembled WGS sequence"/>
</dbReference>
<proteinExistence type="inferred from homology"/>
<evidence type="ECO:0000259" key="6">
    <source>
        <dbReference type="PROSITE" id="PS50893"/>
    </source>
</evidence>
<dbReference type="PROSITE" id="PS00211">
    <property type="entry name" value="ABC_TRANSPORTER_1"/>
    <property type="match status" value="1"/>
</dbReference>
<feature type="domain" description="ABC transporter" evidence="6">
    <location>
        <begin position="7"/>
        <end position="734"/>
    </location>
</feature>
<organism evidence="7 8">
    <name type="scientific">Mycoplasmopsis verecunda</name>
    <dbReference type="NCBI Taxonomy" id="171291"/>
    <lineage>
        <taxon>Bacteria</taxon>
        <taxon>Bacillati</taxon>
        <taxon>Mycoplasmatota</taxon>
        <taxon>Mycoplasmoidales</taxon>
        <taxon>Metamycoplasmataceae</taxon>
        <taxon>Mycoplasmopsis</taxon>
    </lineage>
</organism>
<evidence type="ECO:0000256" key="1">
    <source>
        <dbReference type="ARBA" id="ARBA00005417"/>
    </source>
</evidence>
<comment type="similarity">
    <text evidence="1">Belongs to the ABC transporter superfamily.</text>
</comment>
<dbReference type="PANTHER" id="PTHR43776:SF7">
    <property type="entry name" value="D,D-DIPEPTIDE TRANSPORT ATP-BINDING PROTEIN DDPF-RELATED"/>
    <property type="match status" value="1"/>
</dbReference>
<dbReference type="GO" id="GO:0016887">
    <property type="term" value="F:ATP hydrolysis activity"/>
    <property type="evidence" value="ECO:0007669"/>
    <property type="project" value="InterPro"/>
</dbReference>
<keyword evidence="2" id="KW-0813">Transport</keyword>
<dbReference type="SMART" id="SM00382">
    <property type="entry name" value="AAA"/>
    <property type="match status" value="1"/>
</dbReference>
<gene>
    <name evidence="7" type="ORF">SAMN02745154_00351</name>
</gene>
<dbReference type="InterPro" id="IPR027417">
    <property type="entry name" value="P-loop_NTPase"/>
</dbReference>
<evidence type="ECO:0000256" key="3">
    <source>
        <dbReference type="ARBA" id="ARBA00022741"/>
    </source>
</evidence>
<keyword evidence="4 7" id="KW-0067">ATP-binding</keyword>
<dbReference type="SUPFAM" id="SSF52540">
    <property type="entry name" value="P-loop containing nucleoside triphosphate hydrolases"/>
    <property type="match status" value="1"/>
</dbReference>
<dbReference type="GO" id="GO:0005524">
    <property type="term" value="F:ATP binding"/>
    <property type="evidence" value="ECO:0007669"/>
    <property type="project" value="UniProtKB-KW"/>
</dbReference>
<dbReference type="Gene3D" id="3.40.50.300">
    <property type="entry name" value="P-loop containing nucleotide triphosphate hydrolases"/>
    <property type="match status" value="2"/>
</dbReference>
<dbReference type="Pfam" id="PF08352">
    <property type="entry name" value="oligo_HPY"/>
    <property type="match status" value="1"/>
</dbReference>
<evidence type="ECO:0000256" key="2">
    <source>
        <dbReference type="ARBA" id="ARBA00022448"/>
    </source>
</evidence>
<dbReference type="InterPro" id="IPR003439">
    <property type="entry name" value="ABC_transporter-like_ATP-bd"/>
</dbReference>
<reference evidence="8" key="1">
    <citation type="submission" date="2017-02" db="EMBL/GenBank/DDBJ databases">
        <authorList>
            <person name="Varghese N."/>
            <person name="Submissions S."/>
        </authorList>
    </citation>
    <scope>NUCLEOTIDE SEQUENCE [LARGE SCALE GENOMIC DNA]</scope>
    <source>
        <strain evidence="8">ATCC 27862</strain>
    </source>
</reference>
<accession>A0A1T4L709</accession>
<evidence type="ECO:0000313" key="7">
    <source>
        <dbReference type="EMBL" id="SJZ50489.1"/>
    </source>
</evidence>
<dbReference type="PANTHER" id="PTHR43776">
    <property type="entry name" value="TRANSPORT ATP-BINDING PROTEIN"/>
    <property type="match status" value="1"/>
</dbReference>
<dbReference type="Pfam" id="PF00005">
    <property type="entry name" value="ABC_tran"/>
    <property type="match status" value="2"/>
</dbReference>
<sequence length="793" mass="93476">MSKKTILEVINLKKYFVNKNAVNKAVDNVTFDVKEGEIVGLIGESGSGKTTIGRSLLRLYDDYNGFVRLDGKIISGKRISRKRKKFMHKNIQMIFQDPMASLNGQNTIYSILKEPLIVNGIIKAKHKDIKSDWKKVKSNFRYTFIEHALRFQLKNLEISNKLHEPFIKKWEELSGKISFNAKGNLDDQFNSYFGYLEERTKINSIVINNLYKNTEELIALYEEKQADFRNKKIDFDEVELENAKNKYLHEKKLFWHTQKYYDLKTEYKALKSSYDEDKTNYKDTAKISKTSIKNFLAEVKNEYRMHRNDAYSTTFLDFYFHKLKLYLINYRLYKELKKNYKYLKFLSFEDLLELSDDFKMYSQKFYATKLNINTSTKASIKELKGIVKTQYNFDLSKYINKSRELEKQLKTKYQSSKKEINSLKNKMIIESFRYAPDYYEDRMRAKAELAKAQALFDEESKKYIIGYKERIAHLQEQIIAQSAIETDLQARDKKVFAEFMKNNDNFVKFFKNEIIKPLENSKKNSRAYKKYQQRKIDLKVYQTNVEDRLNGIKSFKIESKYLNKNLYSVYLLMGITIKDRRYRKLGKFGNFLVAIGQPLRMKRISNLYTQSIIYKALEDVGLLKQFAYRYPHEFSGGQRQRIVIARALITEPKIIVADEPIASLDISIQAQVVNLLKDLCKKKNIGMVFIAHDLSMIEYIADRVQIMHLGKIVESGKTEAIYANPIHPYTINLFKAIPKISNANEKFQDVKFELSYLEEQMFPNIAVEQEVEDGIHYVYGTDDQVAKWLRKNE</sequence>
<keyword evidence="8" id="KW-1185">Reference proteome</keyword>
<dbReference type="RefSeq" id="WP_078747087.1">
    <property type="nucleotide sequence ID" value="NZ_CP137850.1"/>
</dbReference>
<dbReference type="InterPro" id="IPR050319">
    <property type="entry name" value="ABC_transp_ATP-bind"/>
</dbReference>
<feature type="coiled-coil region" evidence="5">
    <location>
        <begin position="406"/>
        <end position="462"/>
    </location>
</feature>
<dbReference type="AlphaFoldDB" id="A0A1T4L709"/>
<dbReference type="InterPro" id="IPR017871">
    <property type="entry name" value="ABC_transporter-like_CS"/>
</dbReference>
<keyword evidence="3" id="KW-0547">Nucleotide-binding</keyword>
<protein>
    <submittedName>
        <fullName evidence="7">Oligopeptide transport system ATP-binding protein</fullName>
    </submittedName>
</protein>
<dbReference type="OrthoDB" id="400883at2"/>